<dbReference type="InterPro" id="IPR036397">
    <property type="entry name" value="RNaseH_sf"/>
</dbReference>
<feature type="domain" description="Exonuclease" evidence="1">
    <location>
        <begin position="1"/>
        <end position="166"/>
    </location>
</feature>
<gene>
    <name evidence="2" type="ORF">METZ01_LOCUS153501</name>
</gene>
<dbReference type="PANTHER" id="PTHR30231">
    <property type="entry name" value="DNA POLYMERASE III SUBUNIT EPSILON"/>
    <property type="match status" value="1"/>
</dbReference>
<dbReference type="FunFam" id="3.30.420.10:FF:000045">
    <property type="entry name" value="3'-5' exonuclease DinG"/>
    <property type="match status" value="1"/>
</dbReference>
<dbReference type="SUPFAM" id="SSF53098">
    <property type="entry name" value="Ribonuclease H-like"/>
    <property type="match status" value="1"/>
</dbReference>
<dbReference type="InterPro" id="IPR006054">
    <property type="entry name" value="DnaQ"/>
</dbReference>
<organism evidence="2">
    <name type="scientific">marine metagenome</name>
    <dbReference type="NCBI Taxonomy" id="408172"/>
    <lineage>
        <taxon>unclassified sequences</taxon>
        <taxon>metagenomes</taxon>
        <taxon>ecological metagenomes</taxon>
    </lineage>
</organism>
<dbReference type="SMART" id="SM00479">
    <property type="entry name" value="EXOIII"/>
    <property type="match status" value="1"/>
</dbReference>
<dbReference type="PANTHER" id="PTHR30231:SF41">
    <property type="entry name" value="DNA POLYMERASE III SUBUNIT EPSILON"/>
    <property type="match status" value="1"/>
</dbReference>
<dbReference type="GO" id="GO:0003887">
    <property type="term" value="F:DNA-directed DNA polymerase activity"/>
    <property type="evidence" value="ECO:0007669"/>
    <property type="project" value="InterPro"/>
</dbReference>
<proteinExistence type="predicted"/>
<dbReference type="InterPro" id="IPR012337">
    <property type="entry name" value="RNaseH-like_sf"/>
</dbReference>
<dbReference type="AlphaFoldDB" id="A0A382AI28"/>
<protein>
    <recommendedName>
        <fullName evidence="1">Exonuclease domain-containing protein</fullName>
    </recommendedName>
</protein>
<sequence>MFSILDLETTGGKFNEEGITEIAIYKFDGINIVDQFISLLNPEILIQPYVQQLTGISNKMLLKAPKFYEVCKRVLEITDNTILVAHNVSFDYRMLKVEFNRLGYQFNIPQLCTVKLSKILIPDKDSYKLGKLVKSLGISISNRHRAAGDAMATVELFKLLLKKDKNNEILNKIIEQENN</sequence>
<dbReference type="GO" id="GO:0003677">
    <property type="term" value="F:DNA binding"/>
    <property type="evidence" value="ECO:0007669"/>
    <property type="project" value="InterPro"/>
</dbReference>
<accession>A0A382AI28</accession>
<dbReference type="CDD" id="cd06127">
    <property type="entry name" value="DEDDh"/>
    <property type="match status" value="1"/>
</dbReference>
<dbReference type="GO" id="GO:0045004">
    <property type="term" value="P:DNA replication proofreading"/>
    <property type="evidence" value="ECO:0007669"/>
    <property type="project" value="TreeGrafter"/>
</dbReference>
<reference evidence="2" key="1">
    <citation type="submission" date="2018-05" db="EMBL/GenBank/DDBJ databases">
        <authorList>
            <person name="Lanie J.A."/>
            <person name="Ng W.-L."/>
            <person name="Kazmierczak K.M."/>
            <person name="Andrzejewski T.M."/>
            <person name="Davidsen T.M."/>
            <person name="Wayne K.J."/>
            <person name="Tettelin H."/>
            <person name="Glass J.I."/>
            <person name="Rusch D."/>
            <person name="Podicherti R."/>
            <person name="Tsui H.-C.T."/>
            <person name="Winkler M.E."/>
        </authorList>
    </citation>
    <scope>NUCLEOTIDE SEQUENCE</scope>
</reference>
<evidence type="ECO:0000313" key="2">
    <source>
        <dbReference type="EMBL" id="SVB00647.1"/>
    </source>
</evidence>
<dbReference type="GO" id="GO:0008408">
    <property type="term" value="F:3'-5' exonuclease activity"/>
    <property type="evidence" value="ECO:0007669"/>
    <property type="project" value="TreeGrafter"/>
</dbReference>
<dbReference type="GO" id="GO:0005829">
    <property type="term" value="C:cytosol"/>
    <property type="evidence" value="ECO:0007669"/>
    <property type="project" value="TreeGrafter"/>
</dbReference>
<evidence type="ECO:0000259" key="1">
    <source>
        <dbReference type="SMART" id="SM00479"/>
    </source>
</evidence>
<dbReference type="NCBIfam" id="TIGR00573">
    <property type="entry name" value="dnaq"/>
    <property type="match status" value="1"/>
</dbReference>
<dbReference type="Pfam" id="PF00929">
    <property type="entry name" value="RNase_T"/>
    <property type="match status" value="1"/>
</dbReference>
<dbReference type="Gene3D" id="3.30.420.10">
    <property type="entry name" value="Ribonuclease H-like superfamily/Ribonuclease H"/>
    <property type="match status" value="1"/>
</dbReference>
<name>A0A382AI28_9ZZZZ</name>
<dbReference type="EMBL" id="UINC01025309">
    <property type="protein sequence ID" value="SVB00647.1"/>
    <property type="molecule type" value="Genomic_DNA"/>
</dbReference>
<dbReference type="InterPro" id="IPR013520">
    <property type="entry name" value="Ribonucl_H"/>
</dbReference>